<keyword evidence="3 6" id="KW-0805">Transcription regulation</keyword>
<dbReference type="EMBL" id="JXBB01000003">
    <property type="protein sequence ID" value="OAR05230.1"/>
    <property type="molecule type" value="Genomic_DNA"/>
</dbReference>
<reference evidence="9 10" key="1">
    <citation type="submission" date="2015-09" db="EMBL/GenBank/DDBJ databases">
        <title>Draft genome sequence of Hydrogenibacillus schlegelii DSM 2000.</title>
        <authorList>
            <person name="Hemp J."/>
        </authorList>
    </citation>
    <scope>NUCLEOTIDE SEQUENCE [LARGE SCALE GENOMIC DNA]</scope>
    <source>
        <strain evidence="9 10">MA 48</strain>
    </source>
</reference>
<comment type="similarity">
    <text evidence="1 6">Belongs to the TACO1 family.</text>
</comment>
<dbReference type="NCBIfam" id="TIGR01033">
    <property type="entry name" value="YebC/PmpR family DNA-binding transcriptional regulator"/>
    <property type="match status" value="1"/>
</dbReference>
<dbReference type="Proteomes" id="UP000243024">
    <property type="component" value="Unassembled WGS sequence"/>
</dbReference>
<dbReference type="OrthoDB" id="9781053at2"/>
<comment type="caution">
    <text evidence="9">The sequence shown here is derived from an EMBL/GenBank/DDBJ whole genome shotgun (WGS) entry which is preliminary data.</text>
</comment>
<dbReference type="PANTHER" id="PTHR12532:SF6">
    <property type="entry name" value="TRANSCRIPTIONAL REGULATORY PROTEIN YEBC-RELATED"/>
    <property type="match status" value="1"/>
</dbReference>
<sequence length="244" mass="25917">MAGHSKWHNIKYRKGRQDAKKAQLFTKISKEIYAAVRMGGANPETNARLRAAIQKARDIRMPLDNIERTIKKATGEFGGAAYETAIYEGYGPGGVAILVEALTDNRNRTAARIRHLFAKHGGSLGESGCVAYLFAEKGEIVLDRAGADEEAILATALQAGAEDVDIGEEEAVVFAAPEAIDAVQAAFAAAGFSVRSAKVTRVPSVTVPVAGEVAEANLALLEALEDEDDVSEVYANLEVETEGA</sequence>
<gene>
    <name evidence="9" type="ORF">SA87_05550</name>
</gene>
<dbReference type="GO" id="GO:0006355">
    <property type="term" value="P:regulation of DNA-templated transcription"/>
    <property type="evidence" value="ECO:0007669"/>
    <property type="project" value="UniProtKB-UniRule"/>
</dbReference>
<dbReference type="SUPFAM" id="SSF75625">
    <property type="entry name" value="YebC-like"/>
    <property type="match status" value="1"/>
</dbReference>
<dbReference type="PANTHER" id="PTHR12532">
    <property type="entry name" value="TRANSLATIONAL ACTIVATOR OF CYTOCHROME C OXIDASE 1"/>
    <property type="match status" value="1"/>
</dbReference>
<name>A0A132N8C0_HYDSH</name>
<evidence type="ECO:0000256" key="6">
    <source>
        <dbReference type="HAMAP-Rule" id="MF_00693"/>
    </source>
</evidence>
<organism evidence="9 10">
    <name type="scientific">Hydrogenibacillus schlegelii</name>
    <name type="common">Bacillus schlegelii</name>
    <dbReference type="NCBI Taxonomy" id="1484"/>
    <lineage>
        <taxon>Bacteria</taxon>
        <taxon>Bacillati</taxon>
        <taxon>Bacillota</taxon>
        <taxon>Bacilli</taxon>
        <taxon>Bacillales</taxon>
        <taxon>Bacillales Family X. Incertae Sedis</taxon>
        <taxon>Hydrogenibacillus</taxon>
    </lineage>
</organism>
<evidence type="ECO:0000256" key="5">
    <source>
        <dbReference type="ARBA" id="ARBA00023163"/>
    </source>
</evidence>
<evidence type="ECO:0000256" key="1">
    <source>
        <dbReference type="ARBA" id="ARBA00008724"/>
    </source>
</evidence>
<dbReference type="GO" id="GO:0003677">
    <property type="term" value="F:DNA binding"/>
    <property type="evidence" value="ECO:0007669"/>
    <property type="project" value="UniProtKB-UniRule"/>
</dbReference>
<dbReference type="InterPro" id="IPR002876">
    <property type="entry name" value="Transcrip_reg_TACO1-like"/>
</dbReference>
<feature type="domain" description="TACO1/YebC-like N-terminal" evidence="8">
    <location>
        <begin position="5"/>
        <end position="76"/>
    </location>
</feature>
<dbReference type="FunFam" id="1.10.10.200:FF:000002">
    <property type="entry name" value="Probable transcriptional regulatory protein CLM62_37755"/>
    <property type="match status" value="1"/>
</dbReference>
<protein>
    <recommendedName>
        <fullName evidence="6">Probable transcriptional regulatory protein SA87_05550</fullName>
    </recommendedName>
</protein>
<feature type="domain" description="TACO1/YebC-like second and third" evidence="7">
    <location>
        <begin position="82"/>
        <end position="237"/>
    </location>
</feature>
<comment type="subcellular location">
    <subcellularLocation>
        <location evidence="6">Cytoplasm</location>
    </subcellularLocation>
</comment>
<dbReference type="Gene3D" id="3.30.70.980">
    <property type="match status" value="2"/>
</dbReference>
<keyword evidence="4 6" id="KW-0238">DNA-binding</keyword>
<dbReference type="Pfam" id="PF01709">
    <property type="entry name" value="Transcrip_reg"/>
    <property type="match status" value="1"/>
</dbReference>
<dbReference type="NCBIfam" id="NF009044">
    <property type="entry name" value="PRK12378.1"/>
    <property type="match status" value="1"/>
</dbReference>
<evidence type="ECO:0000313" key="10">
    <source>
        <dbReference type="Proteomes" id="UP000243024"/>
    </source>
</evidence>
<evidence type="ECO:0000256" key="3">
    <source>
        <dbReference type="ARBA" id="ARBA00023015"/>
    </source>
</evidence>
<proteinExistence type="inferred from homology"/>
<dbReference type="STRING" id="1484.SA87_05550"/>
<dbReference type="HAMAP" id="MF_00693">
    <property type="entry name" value="Transcrip_reg_TACO1"/>
    <property type="match status" value="1"/>
</dbReference>
<keyword evidence="2 6" id="KW-0963">Cytoplasm</keyword>
<dbReference type="Pfam" id="PF20772">
    <property type="entry name" value="TACO1_YebC_N"/>
    <property type="match status" value="1"/>
</dbReference>
<evidence type="ECO:0000259" key="7">
    <source>
        <dbReference type="Pfam" id="PF01709"/>
    </source>
</evidence>
<dbReference type="NCBIfam" id="NF001030">
    <property type="entry name" value="PRK00110.1"/>
    <property type="match status" value="1"/>
</dbReference>
<keyword evidence="10" id="KW-1185">Reference proteome</keyword>
<accession>A0A132N8C0</accession>
<evidence type="ECO:0000313" key="9">
    <source>
        <dbReference type="EMBL" id="OAR05230.1"/>
    </source>
</evidence>
<evidence type="ECO:0000256" key="2">
    <source>
        <dbReference type="ARBA" id="ARBA00022490"/>
    </source>
</evidence>
<evidence type="ECO:0000259" key="8">
    <source>
        <dbReference type="Pfam" id="PF20772"/>
    </source>
</evidence>
<dbReference type="AlphaFoldDB" id="A0A132N8C0"/>
<dbReference type="RefSeq" id="WP_066198512.1">
    <property type="nucleotide sequence ID" value="NZ_CBCSAS010000028.1"/>
</dbReference>
<dbReference type="Gene3D" id="1.10.10.200">
    <property type="match status" value="1"/>
</dbReference>
<dbReference type="InterPro" id="IPR017856">
    <property type="entry name" value="Integrase-like_N"/>
</dbReference>
<dbReference type="InterPro" id="IPR048300">
    <property type="entry name" value="TACO1_YebC-like_2nd/3rd_dom"/>
</dbReference>
<dbReference type="InterPro" id="IPR049083">
    <property type="entry name" value="TACO1_YebC_N"/>
</dbReference>
<keyword evidence="5 6" id="KW-0804">Transcription</keyword>
<evidence type="ECO:0000256" key="4">
    <source>
        <dbReference type="ARBA" id="ARBA00023125"/>
    </source>
</evidence>
<dbReference type="GO" id="GO:0005829">
    <property type="term" value="C:cytosol"/>
    <property type="evidence" value="ECO:0007669"/>
    <property type="project" value="TreeGrafter"/>
</dbReference>
<dbReference type="InterPro" id="IPR026564">
    <property type="entry name" value="Transcrip_reg_TACO1-like_dom3"/>
</dbReference>
<dbReference type="InterPro" id="IPR029072">
    <property type="entry name" value="YebC-like"/>
</dbReference>